<dbReference type="Pfam" id="PF00295">
    <property type="entry name" value="Glyco_hydro_28"/>
    <property type="match status" value="1"/>
</dbReference>
<dbReference type="OrthoDB" id="187139at2759"/>
<comment type="similarity">
    <text evidence="1 4">Belongs to the glycosyl hydrolase 28 family.</text>
</comment>
<reference evidence="6" key="1">
    <citation type="submission" date="2020-02" db="EMBL/GenBank/DDBJ databases">
        <authorList>
            <person name="Scholz U."/>
            <person name="Mascher M."/>
            <person name="Fiebig A."/>
        </authorList>
    </citation>
    <scope>NUCLEOTIDE SEQUENCE</scope>
</reference>
<evidence type="ECO:0000313" key="6">
    <source>
        <dbReference type="EMBL" id="CAA7401221.1"/>
    </source>
</evidence>
<dbReference type="InterPro" id="IPR006626">
    <property type="entry name" value="PbH1"/>
</dbReference>
<dbReference type="Gene3D" id="2.160.20.10">
    <property type="entry name" value="Single-stranded right-handed beta-helix, Pectin lyase-like"/>
    <property type="match status" value="1"/>
</dbReference>
<keyword evidence="5" id="KW-0472">Membrane</keyword>
<evidence type="ECO:0000256" key="4">
    <source>
        <dbReference type="RuleBase" id="RU361169"/>
    </source>
</evidence>
<feature type="transmembrane region" description="Helical" evidence="5">
    <location>
        <begin position="26"/>
        <end position="46"/>
    </location>
</feature>
<keyword evidence="3 4" id="KW-0326">Glycosidase</keyword>
<gene>
    <name evidence="6" type="ORF">SI8410_09011899</name>
</gene>
<evidence type="ECO:0000313" key="7">
    <source>
        <dbReference type="Proteomes" id="UP000663760"/>
    </source>
</evidence>
<dbReference type="EMBL" id="LR746272">
    <property type="protein sequence ID" value="CAA7401221.1"/>
    <property type="molecule type" value="Genomic_DNA"/>
</dbReference>
<name>A0A7I8KU94_SPIIN</name>
<keyword evidence="7" id="KW-1185">Reference proteome</keyword>
<dbReference type="SMART" id="SM00710">
    <property type="entry name" value="PbH1"/>
    <property type="match status" value="7"/>
</dbReference>
<dbReference type="SUPFAM" id="SSF51126">
    <property type="entry name" value="Pectin lyase-like"/>
    <property type="match status" value="1"/>
</dbReference>
<dbReference type="GO" id="GO:0005975">
    <property type="term" value="P:carbohydrate metabolic process"/>
    <property type="evidence" value="ECO:0007669"/>
    <property type="project" value="InterPro"/>
</dbReference>
<dbReference type="PANTHER" id="PTHR31339:SF44">
    <property type="entry name" value="PECTIN LYASE-LIKE SUPERFAMILY PROTEIN"/>
    <property type="match status" value="1"/>
</dbReference>
<dbReference type="InterPro" id="IPR000743">
    <property type="entry name" value="Glyco_hydro_28"/>
</dbReference>
<evidence type="ECO:0000256" key="1">
    <source>
        <dbReference type="ARBA" id="ARBA00008834"/>
    </source>
</evidence>
<keyword evidence="2 4" id="KW-0378">Hydrolase</keyword>
<keyword evidence="5" id="KW-0812">Transmembrane</keyword>
<evidence type="ECO:0000256" key="5">
    <source>
        <dbReference type="SAM" id="Phobius"/>
    </source>
</evidence>
<dbReference type="AlphaFoldDB" id="A0A7I8KU94"/>
<dbReference type="PANTHER" id="PTHR31339">
    <property type="entry name" value="PECTIN LYASE-RELATED"/>
    <property type="match status" value="1"/>
</dbReference>
<dbReference type="GO" id="GO:0004650">
    <property type="term" value="F:polygalacturonase activity"/>
    <property type="evidence" value="ECO:0007669"/>
    <property type="project" value="InterPro"/>
</dbReference>
<keyword evidence="5" id="KW-1133">Transmembrane helix</keyword>
<dbReference type="InterPro" id="IPR012334">
    <property type="entry name" value="Pectin_lyas_fold"/>
</dbReference>
<organism evidence="6 7">
    <name type="scientific">Spirodela intermedia</name>
    <name type="common">Intermediate duckweed</name>
    <dbReference type="NCBI Taxonomy" id="51605"/>
    <lineage>
        <taxon>Eukaryota</taxon>
        <taxon>Viridiplantae</taxon>
        <taxon>Streptophyta</taxon>
        <taxon>Embryophyta</taxon>
        <taxon>Tracheophyta</taxon>
        <taxon>Spermatophyta</taxon>
        <taxon>Magnoliopsida</taxon>
        <taxon>Liliopsida</taxon>
        <taxon>Araceae</taxon>
        <taxon>Lemnoideae</taxon>
        <taxon>Spirodela</taxon>
    </lineage>
</organism>
<evidence type="ECO:0000256" key="2">
    <source>
        <dbReference type="ARBA" id="ARBA00022801"/>
    </source>
</evidence>
<accession>A0A7I8KU94</accession>
<proteinExistence type="inferred from homology"/>
<dbReference type="InterPro" id="IPR011050">
    <property type="entry name" value="Pectin_lyase_fold/virulence"/>
</dbReference>
<dbReference type="Proteomes" id="UP000663760">
    <property type="component" value="Chromosome 9"/>
</dbReference>
<protein>
    <submittedName>
        <fullName evidence="6">Uncharacterized protein</fullName>
    </submittedName>
</protein>
<evidence type="ECO:0000256" key="3">
    <source>
        <dbReference type="ARBA" id="ARBA00023295"/>
    </source>
</evidence>
<sequence>MVGTLGPSSSGKYNIHHRRWIPASLLSYRTLFIALWIVGFSSVAIWQRRSAEIVWSSRRGPPKPAPLLRPRAFNLTDFGAVGDGVTLNTVAFEKAVAAISRLRRSGGGQLNVPAGVWLTGPFNLTSHMTLFLEEGAVILGADDEKLWPLMPPLPSYGYGREHKGPRYGSLIHGQNLRDVVLTGHNGTIDGHGEKWWKKFRQKKLHHTRGPLVQIMWSRDIVISNITLRNSPFWTIHPYDCKNVSILGVTILAPVSNAPNTDGIDPDSCQDVIIEDCYICVGDDGIAIKSGWDQYGIAYKRPSTNILIRNVVLRSTVSAGISIGSEMSGGVSNVTVENVLVWDSRRGVRIKTAPGRGGYVRNITYRGIVFHNLRVGIVVKTDYNEHPPDGAFDPRAVPAVESITFSGVHGRGVRVPVRLQGSAEIPVRGLTFRDLAVGLAYKKKHVFQCAFVQGRVLGAVFPAPCANLDLYDERGNLVRPSTTPNITDVDYDI</sequence>
<dbReference type="InterPro" id="IPR051801">
    <property type="entry name" value="GH28_Enzymes"/>
</dbReference>